<accession>A0A8K0DIV0</accession>
<proteinExistence type="predicted"/>
<sequence length="137" mass="16082">MSNSHDNTPEEIATTHIEQVEKYIHLGQQVNLWKENQSAEVGRGIRMGWTVFGYLLYVLKNKKIPMHLTTKVYNISHLWSPDLDLTQANLHIIRKVQLAMDRQMIRIALGDEKRNSWTRKKTKVIDVAQYAARLKWK</sequence>
<name>A0A8K0DIV0_IGNLU</name>
<evidence type="ECO:0000313" key="1">
    <source>
        <dbReference type="EMBL" id="KAF2904991.1"/>
    </source>
</evidence>
<evidence type="ECO:0000313" key="2">
    <source>
        <dbReference type="Proteomes" id="UP000801492"/>
    </source>
</evidence>
<dbReference type="AlphaFoldDB" id="A0A8K0DIV0"/>
<dbReference type="EMBL" id="VTPC01000627">
    <property type="protein sequence ID" value="KAF2904991.1"/>
    <property type="molecule type" value="Genomic_DNA"/>
</dbReference>
<protein>
    <submittedName>
        <fullName evidence="1">Uncharacterized protein</fullName>
    </submittedName>
</protein>
<comment type="caution">
    <text evidence="1">The sequence shown here is derived from an EMBL/GenBank/DDBJ whole genome shotgun (WGS) entry which is preliminary data.</text>
</comment>
<gene>
    <name evidence="1" type="ORF">ILUMI_01185</name>
</gene>
<dbReference type="OrthoDB" id="407509at2759"/>
<reference evidence="1" key="1">
    <citation type="submission" date="2019-08" db="EMBL/GenBank/DDBJ databases">
        <title>The genome of the North American firefly Photinus pyralis.</title>
        <authorList>
            <consortium name="Photinus pyralis genome working group"/>
            <person name="Fallon T.R."/>
            <person name="Sander Lower S.E."/>
            <person name="Weng J.-K."/>
        </authorList>
    </citation>
    <scope>NUCLEOTIDE SEQUENCE</scope>
    <source>
        <strain evidence="1">TRF0915ILg1</strain>
        <tissue evidence="1">Whole body</tissue>
    </source>
</reference>
<keyword evidence="2" id="KW-1185">Reference proteome</keyword>
<organism evidence="1 2">
    <name type="scientific">Ignelater luminosus</name>
    <name type="common">Cucubano</name>
    <name type="synonym">Pyrophorus luminosus</name>
    <dbReference type="NCBI Taxonomy" id="2038154"/>
    <lineage>
        <taxon>Eukaryota</taxon>
        <taxon>Metazoa</taxon>
        <taxon>Ecdysozoa</taxon>
        <taxon>Arthropoda</taxon>
        <taxon>Hexapoda</taxon>
        <taxon>Insecta</taxon>
        <taxon>Pterygota</taxon>
        <taxon>Neoptera</taxon>
        <taxon>Endopterygota</taxon>
        <taxon>Coleoptera</taxon>
        <taxon>Polyphaga</taxon>
        <taxon>Elateriformia</taxon>
        <taxon>Elateroidea</taxon>
        <taxon>Elateridae</taxon>
        <taxon>Agrypninae</taxon>
        <taxon>Pyrophorini</taxon>
        <taxon>Ignelater</taxon>
    </lineage>
</organism>
<dbReference type="Proteomes" id="UP000801492">
    <property type="component" value="Unassembled WGS sequence"/>
</dbReference>